<organism evidence="5 6">
    <name type="scientific">Microbulbifer hydrolyticus</name>
    <dbReference type="NCBI Taxonomy" id="48074"/>
    <lineage>
        <taxon>Bacteria</taxon>
        <taxon>Pseudomonadati</taxon>
        <taxon>Pseudomonadota</taxon>
        <taxon>Gammaproteobacteria</taxon>
        <taxon>Cellvibrionales</taxon>
        <taxon>Microbulbiferaceae</taxon>
        <taxon>Microbulbifer</taxon>
    </lineage>
</organism>
<dbReference type="Gene3D" id="3.40.50.700">
    <property type="entry name" value="NADH:ubiquinone oxidoreductase-like, 20kDa subunit"/>
    <property type="match status" value="1"/>
</dbReference>
<reference evidence="5 6" key="1">
    <citation type="submission" date="2020-08" db="EMBL/GenBank/DDBJ databases">
        <title>Genomic Encyclopedia of Type Strains, Phase IV (KMG-IV): sequencing the most valuable type-strain genomes for metagenomic binning, comparative biology and taxonomic classification.</title>
        <authorList>
            <person name="Goeker M."/>
        </authorList>
    </citation>
    <scope>NUCLEOTIDE SEQUENCE [LARGE SCALE GENOMIC DNA]</scope>
    <source>
        <strain evidence="5 6">DSM 11525</strain>
    </source>
</reference>
<dbReference type="Pfam" id="PF01058">
    <property type="entry name" value="Oxidored_q6"/>
    <property type="match status" value="1"/>
</dbReference>
<gene>
    <name evidence="5" type="ORF">HNQ53_000613</name>
</gene>
<proteinExistence type="predicted"/>
<dbReference type="SUPFAM" id="SSF56770">
    <property type="entry name" value="HydA/Nqo6-like"/>
    <property type="match status" value="1"/>
</dbReference>
<dbReference type="InterPro" id="IPR037024">
    <property type="entry name" value="NiFe_Hase_small_N_sf"/>
</dbReference>
<keyword evidence="2" id="KW-0560">Oxidoreductase</keyword>
<dbReference type="Proteomes" id="UP000563601">
    <property type="component" value="Unassembled WGS sequence"/>
</dbReference>
<evidence type="ECO:0000256" key="3">
    <source>
        <dbReference type="ARBA" id="ARBA00023291"/>
    </source>
</evidence>
<evidence type="ECO:0000256" key="2">
    <source>
        <dbReference type="ARBA" id="ARBA00023002"/>
    </source>
</evidence>
<protein>
    <submittedName>
        <fullName evidence="5">Coenzyme F420-reducing hydrogenase gamma subunit</fullName>
    </submittedName>
</protein>
<evidence type="ECO:0000256" key="1">
    <source>
        <dbReference type="ARBA" id="ARBA00001927"/>
    </source>
</evidence>
<keyword evidence="3" id="KW-0408">Iron</keyword>
<sequence length="270" mass="29662">MVSDSRTVKLRPKLAVWKFASCDGCQLSLLDCEDELLQLADTVEIAYFMEASSTQMEGPYDLSLVEGSITTAEDARRIRDVRAQSRALVTIGACATAGGIQALRNFADVDAFTAIVYAEPSYIDTLTTSTPISAHVPVDFELHGCPINKQQLLEVISAFVHRRPPQVPPHSVCVECKLRGTVCVWVAHGTPCMGPVTHAGCGAICPSYNRGCYACYGPKENPNTESLVHWWEQELGAERITVIENLRNFNAAAPVFDDASRRLERDDDKK</sequence>
<keyword evidence="3" id="KW-0003">3Fe-4S</keyword>
<dbReference type="EMBL" id="JACHHR010000001">
    <property type="protein sequence ID" value="MBB5210425.1"/>
    <property type="molecule type" value="Genomic_DNA"/>
</dbReference>
<dbReference type="GO" id="GO:0051538">
    <property type="term" value="F:3 iron, 4 sulfur cluster binding"/>
    <property type="evidence" value="ECO:0007669"/>
    <property type="project" value="UniProtKB-KW"/>
</dbReference>
<evidence type="ECO:0000313" key="6">
    <source>
        <dbReference type="Proteomes" id="UP000563601"/>
    </source>
</evidence>
<comment type="cofactor">
    <cofactor evidence="1">
        <name>[3Fe-4S] cluster</name>
        <dbReference type="ChEBI" id="CHEBI:21137"/>
    </cofactor>
</comment>
<dbReference type="InterPro" id="IPR051349">
    <property type="entry name" value="Hydrogenase_assoc-protein"/>
</dbReference>
<dbReference type="GO" id="GO:0016491">
    <property type="term" value="F:oxidoreductase activity"/>
    <property type="evidence" value="ECO:0007669"/>
    <property type="project" value="UniProtKB-KW"/>
</dbReference>
<name>A0AA89PA47_9GAMM</name>
<comment type="caution">
    <text evidence="5">The sequence shown here is derived from an EMBL/GenBank/DDBJ whole genome shotgun (WGS) entry which is preliminary data.</text>
</comment>
<evidence type="ECO:0000259" key="4">
    <source>
        <dbReference type="Pfam" id="PF01058"/>
    </source>
</evidence>
<evidence type="ECO:0000313" key="5">
    <source>
        <dbReference type="EMBL" id="MBB5210425.1"/>
    </source>
</evidence>
<dbReference type="PANTHER" id="PTHR42845:SF1">
    <property type="entry name" value="HYDROGENASE SMALL SUBUNIT"/>
    <property type="match status" value="1"/>
</dbReference>
<dbReference type="PANTHER" id="PTHR42845">
    <property type="entry name" value="COENZYME F420-REDUCING HYDROGENASE, GAMMA SUBUNIT"/>
    <property type="match status" value="1"/>
</dbReference>
<feature type="domain" description="NADH:ubiquinone oxidoreductase-like 20kDa subunit" evidence="4">
    <location>
        <begin position="22"/>
        <end position="158"/>
    </location>
</feature>
<keyword evidence="3" id="KW-0411">Iron-sulfur</keyword>
<dbReference type="RefSeq" id="WP_237567622.1">
    <property type="nucleotide sequence ID" value="NZ_CP047491.1"/>
</dbReference>
<keyword evidence="3" id="KW-0479">Metal-binding</keyword>
<accession>A0AA89PA47</accession>
<dbReference type="InterPro" id="IPR006137">
    <property type="entry name" value="NADH_UbQ_OxRdtase-like_20kDa"/>
</dbReference>
<dbReference type="AlphaFoldDB" id="A0AA89PA47"/>